<sequence length="226" mass="26594">MKTLVVISHPTLAESSLQQFLVSAVEAKDSVCVRHLESVLKDSPTGHFDRTSERQAVKRADRIILQFPMYWYSSPAVMKQWMDEVLDIKWAKQIGSKEVGIVTNMGIKERSYQAGGREQFTLSELLRPFQATVNALGWQYLHAFPIYQFIYLTEKEKQLLLVDYQRYLTQEHFDSFKETEDWFKQELQFVKKNQNQAIDYQQLEEWLVACQDERLELEMHLEGFGD</sequence>
<dbReference type="InterPro" id="IPR029039">
    <property type="entry name" value="Flavoprotein-like_sf"/>
</dbReference>
<dbReference type="GO" id="GO:0010181">
    <property type="term" value="F:FMN binding"/>
    <property type="evidence" value="ECO:0007669"/>
    <property type="project" value="TreeGrafter"/>
</dbReference>
<gene>
    <name evidence="3" type="ORF">SAMN05421767_10920</name>
</gene>
<dbReference type="EMBL" id="FOGF01000009">
    <property type="protein sequence ID" value="SEQ86919.1"/>
    <property type="molecule type" value="Genomic_DNA"/>
</dbReference>
<organism evidence="3 4">
    <name type="scientific">Granulicatella balaenopterae</name>
    <dbReference type="NCBI Taxonomy" id="137733"/>
    <lineage>
        <taxon>Bacteria</taxon>
        <taxon>Bacillati</taxon>
        <taxon>Bacillota</taxon>
        <taxon>Bacilli</taxon>
        <taxon>Lactobacillales</taxon>
        <taxon>Carnobacteriaceae</taxon>
        <taxon>Granulicatella</taxon>
    </lineage>
</organism>
<dbReference type="STRING" id="137733.SAMN05421767_10920"/>
<protein>
    <submittedName>
        <fullName evidence="3">Putative NADPH-quinone reductase (Modulator of drug activity B)</fullName>
    </submittedName>
</protein>
<keyword evidence="1" id="KW-0560">Oxidoreductase</keyword>
<dbReference type="AlphaFoldDB" id="A0A1H9JJE6"/>
<dbReference type="PANTHER" id="PTHR47307">
    <property type="entry name" value="GLUTATHIONE-REGULATED POTASSIUM-EFFLUX SYSTEM ANCILLARY PROTEIN KEFG"/>
    <property type="match status" value="1"/>
</dbReference>
<dbReference type="GO" id="GO:0003955">
    <property type="term" value="F:NAD(P)H dehydrogenase (quinone) activity"/>
    <property type="evidence" value="ECO:0007669"/>
    <property type="project" value="TreeGrafter"/>
</dbReference>
<evidence type="ECO:0000256" key="1">
    <source>
        <dbReference type="ARBA" id="ARBA00023002"/>
    </source>
</evidence>
<dbReference type="RefSeq" id="WP_177159515.1">
    <property type="nucleotide sequence ID" value="NZ_FOGF01000009.1"/>
</dbReference>
<feature type="domain" description="Flavodoxin-like fold" evidence="2">
    <location>
        <begin position="1"/>
        <end position="157"/>
    </location>
</feature>
<evidence type="ECO:0000259" key="2">
    <source>
        <dbReference type="Pfam" id="PF02525"/>
    </source>
</evidence>
<evidence type="ECO:0000313" key="4">
    <source>
        <dbReference type="Proteomes" id="UP000198556"/>
    </source>
</evidence>
<dbReference type="InterPro" id="IPR003680">
    <property type="entry name" value="Flavodoxin_fold"/>
</dbReference>
<dbReference type="Proteomes" id="UP000198556">
    <property type="component" value="Unassembled WGS sequence"/>
</dbReference>
<dbReference type="Gene3D" id="3.40.50.360">
    <property type="match status" value="1"/>
</dbReference>
<name>A0A1H9JJE6_9LACT</name>
<keyword evidence="4" id="KW-1185">Reference proteome</keyword>
<proteinExistence type="predicted"/>
<dbReference type="Pfam" id="PF02525">
    <property type="entry name" value="Flavodoxin_2"/>
    <property type="match status" value="1"/>
</dbReference>
<dbReference type="InterPro" id="IPR046980">
    <property type="entry name" value="KefG/KefF"/>
</dbReference>
<accession>A0A1H9JJE6</accession>
<reference evidence="3 4" key="1">
    <citation type="submission" date="2016-10" db="EMBL/GenBank/DDBJ databases">
        <authorList>
            <person name="de Groot N.N."/>
        </authorList>
    </citation>
    <scope>NUCLEOTIDE SEQUENCE [LARGE SCALE GENOMIC DNA]</scope>
    <source>
        <strain evidence="3 4">DSM 15827</strain>
    </source>
</reference>
<evidence type="ECO:0000313" key="3">
    <source>
        <dbReference type="EMBL" id="SEQ86919.1"/>
    </source>
</evidence>
<dbReference type="PANTHER" id="PTHR47307:SF1">
    <property type="entry name" value="GLUTATHIONE-REGULATED POTASSIUM-EFFLUX SYSTEM ANCILLARY PROTEIN KEFG"/>
    <property type="match status" value="1"/>
</dbReference>
<dbReference type="GO" id="GO:0009055">
    <property type="term" value="F:electron transfer activity"/>
    <property type="evidence" value="ECO:0007669"/>
    <property type="project" value="TreeGrafter"/>
</dbReference>
<dbReference type="SUPFAM" id="SSF52218">
    <property type="entry name" value="Flavoproteins"/>
    <property type="match status" value="1"/>
</dbReference>